<sequence length="64" mass="6608">MSIAHKYSHKPGDPSVSIGVRKIATIATSPAAKKQSASCSNQFPEFLGAPPDGVGAEGFVIVRP</sequence>
<dbReference type="EMBL" id="BAABJM010000007">
    <property type="protein sequence ID" value="GAA5066046.1"/>
    <property type="molecule type" value="Genomic_DNA"/>
</dbReference>
<evidence type="ECO:0000313" key="1">
    <source>
        <dbReference type="EMBL" id="GAA5066046.1"/>
    </source>
</evidence>
<name>A0ABP9KUD4_9NOCA</name>
<keyword evidence="2" id="KW-1185">Reference proteome</keyword>
<dbReference type="Proteomes" id="UP001500603">
    <property type="component" value="Unassembled WGS sequence"/>
</dbReference>
<comment type="caution">
    <text evidence="1">The sequence shown here is derived from an EMBL/GenBank/DDBJ whole genome shotgun (WGS) entry which is preliminary data.</text>
</comment>
<reference evidence="2" key="1">
    <citation type="journal article" date="2019" name="Int. J. Syst. Evol. Microbiol.">
        <title>The Global Catalogue of Microorganisms (GCM) 10K type strain sequencing project: providing services to taxonomists for standard genome sequencing and annotation.</title>
        <authorList>
            <consortium name="The Broad Institute Genomics Platform"/>
            <consortium name="The Broad Institute Genome Sequencing Center for Infectious Disease"/>
            <person name="Wu L."/>
            <person name="Ma J."/>
        </authorList>
    </citation>
    <scope>NUCLEOTIDE SEQUENCE [LARGE SCALE GENOMIC DNA]</scope>
    <source>
        <strain evidence="2">JCM 18298</strain>
    </source>
</reference>
<protein>
    <submittedName>
        <fullName evidence="1">Uncharacterized protein</fullName>
    </submittedName>
</protein>
<proteinExistence type="predicted"/>
<accession>A0ABP9KUD4</accession>
<organism evidence="1 2">
    <name type="scientific">Nocardia callitridis</name>
    <dbReference type="NCBI Taxonomy" id="648753"/>
    <lineage>
        <taxon>Bacteria</taxon>
        <taxon>Bacillati</taxon>
        <taxon>Actinomycetota</taxon>
        <taxon>Actinomycetes</taxon>
        <taxon>Mycobacteriales</taxon>
        <taxon>Nocardiaceae</taxon>
        <taxon>Nocardia</taxon>
    </lineage>
</organism>
<gene>
    <name evidence="1" type="ORF">GCM10023318_53820</name>
</gene>
<evidence type="ECO:0000313" key="2">
    <source>
        <dbReference type="Proteomes" id="UP001500603"/>
    </source>
</evidence>